<keyword evidence="2" id="KW-1185">Reference proteome</keyword>
<evidence type="ECO:0000313" key="1">
    <source>
        <dbReference type="EMBL" id="KAJ1144990.1"/>
    </source>
</evidence>
<reference evidence="1" key="1">
    <citation type="journal article" date="2022" name="bioRxiv">
        <title>Sequencing and chromosome-scale assembly of the giantPleurodeles waltlgenome.</title>
        <authorList>
            <person name="Brown T."/>
            <person name="Elewa A."/>
            <person name="Iarovenko S."/>
            <person name="Subramanian E."/>
            <person name="Araus A.J."/>
            <person name="Petzold A."/>
            <person name="Susuki M."/>
            <person name="Suzuki K.-i.T."/>
            <person name="Hayashi T."/>
            <person name="Toyoda A."/>
            <person name="Oliveira C."/>
            <person name="Osipova E."/>
            <person name="Leigh N.D."/>
            <person name="Simon A."/>
            <person name="Yun M.H."/>
        </authorList>
    </citation>
    <scope>NUCLEOTIDE SEQUENCE</scope>
    <source>
        <strain evidence="1">20211129_DDA</strain>
        <tissue evidence="1">Liver</tissue>
    </source>
</reference>
<dbReference type="Proteomes" id="UP001066276">
    <property type="component" value="Chromosome 6"/>
</dbReference>
<protein>
    <submittedName>
        <fullName evidence="1">Uncharacterized protein</fullName>
    </submittedName>
</protein>
<evidence type="ECO:0000313" key="2">
    <source>
        <dbReference type="Proteomes" id="UP001066276"/>
    </source>
</evidence>
<organism evidence="1 2">
    <name type="scientific">Pleurodeles waltl</name>
    <name type="common">Iberian ribbed newt</name>
    <dbReference type="NCBI Taxonomy" id="8319"/>
    <lineage>
        <taxon>Eukaryota</taxon>
        <taxon>Metazoa</taxon>
        <taxon>Chordata</taxon>
        <taxon>Craniata</taxon>
        <taxon>Vertebrata</taxon>
        <taxon>Euteleostomi</taxon>
        <taxon>Amphibia</taxon>
        <taxon>Batrachia</taxon>
        <taxon>Caudata</taxon>
        <taxon>Salamandroidea</taxon>
        <taxon>Salamandridae</taxon>
        <taxon>Pleurodelinae</taxon>
        <taxon>Pleurodeles</taxon>
    </lineage>
</organism>
<comment type="caution">
    <text evidence="1">The sequence shown here is derived from an EMBL/GenBank/DDBJ whole genome shotgun (WGS) entry which is preliminary data.</text>
</comment>
<dbReference type="EMBL" id="JANPWB010000010">
    <property type="protein sequence ID" value="KAJ1144990.1"/>
    <property type="molecule type" value="Genomic_DNA"/>
</dbReference>
<name>A0AAV7QYD2_PLEWA</name>
<sequence>MERQHLGHHEAREQPFSLFNVHQEPYTAGTLAGPERYAVPWVWVGMELRVLPNPPCDGGKVATKICPGCLWMRAWSIDEERGLPARCCALMEGGDNCGIACTILLF</sequence>
<accession>A0AAV7QYD2</accession>
<dbReference type="AlphaFoldDB" id="A0AAV7QYD2"/>
<proteinExistence type="predicted"/>
<gene>
    <name evidence="1" type="ORF">NDU88_011282</name>
</gene>